<dbReference type="PRINTS" id="PR00320">
    <property type="entry name" value="GPROTEINBRPT"/>
</dbReference>
<dbReference type="InterPro" id="IPR051973">
    <property type="entry name" value="tRNA_Anticodon_Mtase-Reg"/>
</dbReference>
<feature type="repeat" description="WD" evidence="7">
    <location>
        <begin position="963"/>
        <end position="1002"/>
    </location>
</feature>
<evidence type="ECO:0000256" key="2">
    <source>
        <dbReference type="ARBA" id="ARBA00022490"/>
    </source>
</evidence>
<dbReference type="SMART" id="SM00320">
    <property type="entry name" value="WD40"/>
    <property type="match status" value="6"/>
</dbReference>
<dbReference type="PANTHER" id="PTHR14344:SF3">
    <property type="entry name" value="WD REPEAT-CONTAINING PROTEIN 6"/>
    <property type="match status" value="1"/>
</dbReference>
<dbReference type="Pfam" id="PF00400">
    <property type="entry name" value="WD40"/>
    <property type="match status" value="4"/>
</dbReference>
<dbReference type="EMBL" id="JAVRRL010000022">
    <property type="protein sequence ID" value="KAK5113626.1"/>
    <property type="molecule type" value="Genomic_DNA"/>
</dbReference>
<evidence type="ECO:0008006" key="10">
    <source>
        <dbReference type="Google" id="ProtNLM"/>
    </source>
</evidence>
<evidence type="ECO:0000256" key="6">
    <source>
        <dbReference type="ARBA" id="ARBA00038255"/>
    </source>
</evidence>
<feature type="repeat" description="WD" evidence="7">
    <location>
        <begin position="714"/>
        <end position="750"/>
    </location>
</feature>
<evidence type="ECO:0000256" key="4">
    <source>
        <dbReference type="ARBA" id="ARBA00022694"/>
    </source>
</evidence>
<organism evidence="8 9">
    <name type="scientific">Meristemomyces frigidus</name>
    <dbReference type="NCBI Taxonomy" id="1508187"/>
    <lineage>
        <taxon>Eukaryota</taxon>
        <taxon>Fungi</taxon>
        <taxon>Dikarya</taxon>
        <taxon>Ascomycota</taxon>
        <taxon>Pezizomycotina</taxon>
        <taxon>Dothideomycetes</taxon>
        <taxon>Dothideomycetidae</taxon>
        <taxon>Mycosphaerellales</taxon>
        <taxon>Teratosphaeriaceae</taxon>
        <taxon>Meristemomyces</taxon>
    </lineage>
</organism>
<keyword evidence="5" id="KW-0677">Repeat</keyword>
<dbReference type="PROSITE" id="PS00678">
    <property type="entry name" value="WD_REPEATS_1"/>
    <property type="match status" value="1"/>
</dbReference>
<dbReference type="InterPro" id="IPR015943">
    <property type="entry name" value="WD40/YVTN_repeat-like_dom_sf"/>
</dbReference>
<dbReference type="GO" id="GO:0030488">
    <property type="term" value="P:tRNA methylation"/>
    <property type="evidence" value="ECO:0007669"/>
    <property type="project" value="TreeGrafter"/>
</dbReference>
<dbReference type="Gene3D" id="2.130.10.10">
    <property type="entry name" value="YVTN repeat-like/Quinoprotein amine dehydrogenase"/>
    <property type="match status" value="3"/>
</dbReference>
<evidence type="ECO:0000313" key="8">
    <source>
        <dbReference type="EMBL" id="KAK5113626.1"/>
    </source>
</evidence>
<proteinExistence type="inferred from homology"/>
<dbReference type="Proteomes" id="UP001310890">
    <property type="component" value="Unassembled WGS sequence"/>
</dbReference>
<keyword evidence="3 7" id="KW-0853">WD repeat</keyword>
<protein>
    <recommendedName>
        <fullName evidence="10">WD40 repeat-like protein</fullName>
    </recommendedName>
</protein>
<comment type="caution">
    <text evidence="8">The sequence shown here is derived from an EMBL/GenBank/DDBJ whole genome shotgun (WGS) entry which is preliminary data.</text>
</comment>
<feature type="repeat" description="WD" evidence="7">
    <location>
        <begin position="878"/>
        <end position="901"/>
    </location>
</feature>
<evidence type="ECO:0000256" key="5">
    <source>
        <dbReference type="ARBA" id="ARBA00022737"/>
    </source>
</evidence>
<accession>A0AAN7TF51</accession>
<dbReference type="AlphaFoldDB" id="A0AAN7TF51"/>
<evidence type="ECO:0000256" key="7">
    <source>
        <dbReference type="PROSITE-ProRule" id="PRU00221"/>
    </source>
</evidence>
<evidence type="ECO:0000256" key="3">
    <source>
        <dbReference type="ARBA" id="ARBA00022574"/>
    </source>
</evidence>
<sequence>MLEDVEKLVPVTALAFLQDDVILTGKGQYVHAYNATTTRRLAETCVFDSTAVHGLVVDEETGEAIVWGGDLVKLLQYVRDEESNHRLESFPARQIADWIMDGALSPPSGDSTRYLALVTAHNALLVTTLAELASAETVQSIEPVVPGSNCILYSAHIHWLNASQCLIASGTAFGDVILWSADLHVSSDGTLTAEARTHYTFAAQDGSVFGVQISEPRTLGSRGEHKRLLATCSDDRTVRLWDVTDLASQSFRLTELHRDTGFGEKNGTVEHAPRCLAKAMGHGSRIWHVRFLRATAGETMQLLSLGEDASQISWILSPTDDSEQYRLQRTIVQTAHAGKHIWSVAVGTDGRIATGGADGAIAIHIAKTVATEPNELSGQLLANGQSTDKFKAYGFIGHDSILATTESGRVVTLDKVPNRNVQLNEVASCKPNLRGYSLVATVPGFAWISGASGALYMYTDDRKLLVELYSIGIKTAGLFAQHDKKHDISLLVTNVGGLTAALLDLTPHMSPIIKFERSLALRKGFVVTSYTRANINDKNFALLGARDGTIAIYALDDNSEHSGSPHASVSLLPDTHGKEAVTSLLWISNTLSAPPCGFLHSTGRDGKHATHCISLVNNAVVVILVHQLNLPFGPNIEHIGKQDDGTLLAWGFRSKYFTAYNIGAQREVMIVECGGAHRTFAFQPSEGGGTLVWTKASSVYQQSQKQQLYSLINPGGHGREIKAVAISLSDSQIIATGAEDTNIKLWQYSNFTGFRCLQTLRKHNTGIQHLQWSQEARYLFSSGGFEEFFVWRITADVPIIDLGVVCESAHPRSGKSDLRIMAFDVQEASTGGHVEKESFVIAMAYSDSTLKQWRYTRSGCLWQLSASTDYLTACLSQAVSLRPSGHHFLTASTDGHLALWDHLSADRPLVWNRRQKVHQNAILSLLACDLPDQSRLVFTGGDDNAIGITRLTTFGQTHTLLLPRAHAAAVTGLAFMESDSGRGRWTIASASIDQRVKVWDVEIDGDCQGVEGVEVKLRGNVHTAVADVSGLEMLRLDDGGLGVLVVGVGLDLLRAT</sequence>
<comment type="similarity">
    <text evidence="6">Belongs to the WD repeat WDR6 family.</text>
</comment>
<keyword evidence="4" id="KW-0819">tRNA processing</keyword>
<dbReference type="PROSITE" id="PS50082">
    <property type="entry name" value="WD_REPEATS_2"/>
    <property type="match status" value="4"/>
</dbReference>
<dbReference type="InterPro" id="IPR036322">
    <property type="entry name" value="WD40_repeat_dom_sf"/>
</dbReference>
<reference evidence="8" key="1">
    <citation type="submission" date="2023-08" db="EMBL/GenBank/DDBJ databases">
        <title>Black Yeasts Isolated from many extreme environments.</title>
        <authorList>
            <person name="Coleine C."/>
            <person name="Stajich J.E."/>
            <person name="Selbmann L."/>
        </authorList>
    </citation>
    <scope>NUCLEOTIDE SEQUENCE</scope>
    <source>
        <strain evidence="8">CCFEE 5401</strain>
    </source>
</reference>
<evidence type="ECO:0000256" key="1">
    <source>
        <dbReference type="ARBA" id="ARBA00004496"/>
    </source>
</evidence>
<comment type="subcellular location">
    <subcellularLocation>
        <location evidence="1">Cytoplasm</location>
    </subcellularLocation>
</comment>
<dbReference type="GO" id="GO:0005737">
    <property type="term" value="C:cytoplasm"/>
    <property type="evidence" value="ECO:0007669"/>
    <property type="project" value="UniProtKB-SubCell"/>
</dbReference>
<dbReference type="InterPro" id="IPR001680">
    <property type="entry name" value="WD40_rpt"/>
</dbReference>
<evidence type="ECO:0000313" key="9">
    <source>
        <dbReference type="Proteomes" id="UP001310890"/>
    </source>
</evidence>
<keyword evidence="2" id="KW-0963">Cytoplasm</keyword>
<dbReference type="SUPFAM" id="SSF50978">
    <property type="entry name" value="WD40 repeat-like"/>
    <property type="match status" value="2"/>
</dbReference>
<name>A0AAN7TF51_9PEZI</name>
<dbReference type="InterPro" id="IPR019775">
    <property type="entry name" value="WD40_repeat_CS"/>
</dbReference>
<dbReference type="PANTHER" id="PTHR14344">
    <property type="entry name" value="WD REPEAT PROTEIN"/>
    <property type="match status" value="1"/>
</dbReference>
<gene>
    <name evidence="8" type="ORF">LTR62_003253</name>
</gene>
<dbReference type="InterPro" id="IPR020472">
    <property type="entry name" value="WD40_PAC1"/>
</dbReference>
<feature type="repeat" description="WD" evidence="7">
    <location>
        <begin position="227"/>
        <end position="243"/>
    </location>
</feature>